<dbReference type="GO" id="GO:0035312">
    <property type="term" value="F:5'-3' DNA exonuclease activity"/>
    <property type="evidence" value="ECO:0007669"/>
    <property type="project" value="TreeGrafter"/>
</dbReference>
<proteinExistence type="predicted"/>
<sequence>MIFLIGQEGLLINNFIAIDQFDTNPDVKYCFLSSAHSRHCQSLTNEWQFDGIYCSPITAKVLSVISSRKKRYGISKKWIRTLDLNVWHKMDGFRVMLIDSNHAPGAVMFIIEGEHRNVLGRILYTGFFRADARFYQNVIGLSILQEEKFDVICIDSTYVDFTRNFTGLEFPNRRSSAKEAADLILVLKRKGVESVAIPVPIIGYEGFLVNISRELNCKIWLHPERFEIAHILGINDYFSDIKEDTYIWTCSEIESQQVLCTTNSHIIKASVAPYITSNVSLNSEREHMIQYSDHCSSAELRSFLSLLSFSRIIAIPNELSRLMEDELQNLSLSGAETMHCKEEHGNPEELLFGPCRISWRIGLAFDYAIKKFCDLSTIENLPELSSDENVEEMLSETNHVDNFFIEQHLKMDTSDIANGSDAEMAEDELNEMAVLDVRYKLDNLQIQDSCKSDRTASNISDAKMAIGILEELCDVPVLLDYLTNRFYTEDIDCDSEDKELSKFLSDMDISKAFNDFGDLFEKYQAKSMEAMSIGIMNQPYHVEENICYDASNVRIPWDVMHELLDYNPMLESHQDDLTTTK</sequence>
<dbReference type="Proteomes" id="UP000024404">
    <property type="component" value="Unassembled WGS sequence"/>
</dbReference>
<dbReference type="InterPro" id="IPR036866">
    <property type="entry name" value="RibonucZ/Hydroxyglut_hydro"/>
</dbReference>
<dbReference type="GO" id="GO:0006303">
    <property type="term" value="P:double-strand break repair via nonhomologous end joining"/>
    <property type="evidence" value="ECO:0007669"/>
    <property type="project" value="TreeGrafter"/>
</dbReference>
<evidence type="ECO:0000313" key="2">
    <source>
        <dbReference type="Proteomes" id="UP000024404"/>
    </source>
</evidence>
<dbReference type="OMA" id="LYTGFFR"/>
<evidence type="ECO:0008006" key="3">
    <source>
        <dbReference type="Google" id="ProtNLM"/>
    </source>
</evidence>
<dbReference type="GO" id="GO:0000723">
    <property type="term" value="P:telomere maintenance"/>
    <property type="evidence" value="ECO:0007669"/>
    <property type="project" value="TreeGrafter"/>
</dbReference>
<dbReference type="Gene3D" id="3.40.50.12650">
    <property type="match status" value="1"/>
</dbReference>
<dbReference type="PANTHER" id="PTHR23240">
    <property type="entry name" value="DNA CROSS-LINK REPAIR PROTEIN PSO2/SNM1-RELATED"/>
    <property type="match status" value="1"/>
</dbReference>
<dbReference type="PANTHER" id="PTHR23240:SF26">
    <property type="entry name" value="5' EXONUCLEASE APOLLO"/>
    <property type="match status" value="1"/>
</dbReference>
<dbReference type="SUPFAM" id="SSF56281">
    <property type="entry name" value="Metallo-hydrolase/oxidoreductase"/>
    <property type="match status" value="1"/>
</dbReference>
<organism evidence="1 2">
    <name type="scientific">Onchocerca volvulus</name>
    <dbReference type="NCBI Taxonomy" id="6282"/>
    <lineage>
        <taxon>Eukaryota</taxon>
        <taxon>Metazoa</taxon>
        <taxon>Ecdysozoa</taxon>
        <taxon>Nematoda</taxon>
        <taxon>Chromadorea</taxon>
        <taxon>Rhabditida</taxon>
        <taxon>Spirurina</taxon>
        <taxon>Spiruromorpha</taxon>
        <taxon>Filarioidea</taxon>
        <taxon>Onchocercidae</taxon>
        <taxon>Onchocerca</taxon>
    </lineage>
</organism>
<reference evidence="2" key="1">
    <citation type="submission" date="2013-10" db="EMBL/GenBank/DDBJ databases">
        <title>Genome sequencing of Onchocerca volvulus.</title>
        <authorList>
            <person name="Cotton J."/>
            <person name="Tsai J."/>
            <person name="Stanley E."/>
            <person name="Tracey A."/>
            <person name="Holroyd N."/>
            <person name="Lustigman S."/>
            <person name="Berriman M."/>
        </authorList>
    </citation>
    <scope>NUCLEOTIDE SEQUENCE</scope>
</reference>
<dbReference type="GO" id="GO:0003684">
    <property type="term" value="F:damaged DNA binding"/>
    <property type="evidence" value="ECO:0007669"/>
    <property type="project" value="TreeGrafter"/>
</dbReference>
<reference evidence="1" key="2">
    <citation type="submission" date="2022-06" db="UniProtKB">
        <authorList>
            <consortium name="EnsemblMetazoa"/>
        </authorList>
    </citation>
    <scope>IDENTIFICATION</scope>
</reference>
<dbReference type="EnsemblMetazoa" id="OVOC10159.1">
    <property type="protein sequence ID" value="OVOC10159.1"/>
    <property type="gene ID" value="WBGene00246968"/>
</dbReference>
<name>A0A8R1TIY3_ONCVO</name>
<dbReference type="EMBL" id="CMVM020000323">
    <property type="status" value="NOT_ANNOTATED_CDS"/>
    <property type="molecule type" value="Genomic_DNA"/>
</dbReference>
<dbReference type="AlphaFoldDB" id="A0A8R1TIY3"/>
<keyword evidence="2" id="KW-1185">Reference proteome</keyword>
<accession>A0A8R1TIY3</accession>
<dbReference type="GO" id="GO:0036297">
    <property type="term" value="P:interstrand cross-link repair"/>
    <property type="evidence" value="ECO:0007669"/>
    <property type="project" value="TreeGrafter"/>
</dbReference>
<protein>
    <recommendedName>
        <fullName evidence="3">DNA repair metallo-beta-lactamase domain-containing protein</fullName>
    </recommendedName>
</protein>
<evidence type="ECO:0000313" key="1">
    <source>
        <dbReference type="EnsemblMetazoa" id="OVOC10159.1"/>
    </source>
</evidence>
<dbReference type="Gene3D" id="3.60.15.10">
    <property type="entry name" value="Ribonuclease Z/Hydroxyacylglutathione hydrolase-like"/>
    <property type="match status" value="1"/>
</dbReference>